<feature type="compositionally biased region" description="Pro residues" evidence="1">
    <location>
        <begin position="160"/>
        <end position="172"/>
    </location>
</feature>
<organism evidence="3 4">
    <name type="scientific">Pseudozyma flocculosa</name>
    <dbReference type="NCBI Taxonomy" id="84751"/>
    <lineage>
        <taxon>Eukaryota</taxon>
        <taxon>Fungi</taxon>
        <taxon>Dikarya</taxon>
        <taxon>Basidiomycota</taxon>
        <taxon>Ustilaginomycotina</taxon>
        <taxon>Ustilaginomycetes</taxon>
        <taxon>Ustilaginales</taxon>
        <taxon>Ustilaginaceae</taxon>
        <taxon>Pseudozyma</taxon>
    </lineage>
</organism>
<feature type="compositionally biased region" description="Polar residues" evidence="1">
    <location>
        <begin position="201"/>
        <end position="211"/>
    </location>
</feature>
<feature type="transmembrane region" description="Helical" evidence="2">
    <location>
        <begin position="768"/>
        <end position="788"/>
    </location>
</feature>
<sequence>MSDQRHQQQLEQLFNGMELGDTRSRPSSSSSRRSGADRSANRSDERNDSPTDTEAPAARPDARPSMEQPESETPSAFAIMLAGNRAPRPRPLQFSHVLRRDRRLDAAASAVNEHHQTPAGDHGNGSNAEPTEELDDDIILPYMDPSQPRTPWSPHTPRTPWSPQPPRGPMPPLSYMSAMPTMPHTPMTPATPLPGYGSRTPADSTDVSGESTPHKVSFSKDDYKAPDEIKRASLRLSPGKASRLSKYRELVGEKPDDKFTVYKKVRQASSASEVVDVEPKSPMDGVFVVPASPRSSRFKLPKLPKMPALPKLRIGPLPEMPALELGLLSRINPFLSSKKRERHLDGLRLLAAVLVLSSTVVGSVPSDSKLSRTLLYPIRSDFGLILFFVLCGRTVGLPWIKPRALPPRSPPPPVLDAKAGKKGEKRHDQDKEQDPKQEQGGEQEQRYEAPPVIPAKVHYSTEPMFQTMGKSIVSRPFRFLLPALIVSAIQYRLCKTTNMSASHADFHAVFSRPFATDWCLENAVDWLTTFVNLFTMETMSQVLRQQTSMLFTVPWLLQGSYYAYVMAMFGEMLGKDTRLFFYFAIGALNWASWSYLSPFVAGIFLAELDVSGRFARLLRPVGGPETKVPAFFRALASSNVLGFYAQLVSAAGMGLMLFLPSVRDNTTEALSQLHTLNPPFSKDFWSGYDMVRFADLAAAFFLVALVDMTPVLRYVFNLRPISLLGQHLSAGITVMHPIVFWNIVPRLVSMPSEADRAMGKGTSSTVATVWIVCLAISTALAVLFRLLLEYPSSLLGELFVALWFGKGKYLLNPSSVNRSSPR</sequence>
<evidence type="ECO:0000256" key="1">
    <source>
        <dbReference type="SAM" id="MobiDB-lite"/>
    </source>
</evidence>
<feature type="compositionally biased region" description="Pro residues" evidence="1">
    <location>
        <begin position="404"/>
        <end position="414"/>
    </location>
</feature>
<proteinExistence type="predicted"/>
<dbReference type="OrthoDB" id="3354346at2759"/>
<dbReference type="Proteomes" id="UP000323386">
    <property type="component" value="Unassembled WGS sequence"/>
</dbReference>
<feature type="region of interest" description="Disordered" evidence="1">
    <location>
        <begin position="1"/>
        <end position="222"/>
    </location>
</feature>
<feature type="transmembrane region" description="Helical" evidence="2">
    <location>
        <begin position="728"/>
        <end position="748"/>
    </location>
</feature>
<protein>
    <submittedName>
        <fullName evidence="3">Uncharacterized protein</fullName>
    </submittedName>
</protein>
<evidence type="ECO:0000256" key="2">
    <source>
        <dbReference type="SAM" id="Phobius"/>
    </source>
</evidence>
<keyword evidence="4" id="KW-1185">Reference proteome</keyword>
<keyword evidence="2" id="KW-0812">Transmembrane</keyword>
<feature type="transmembrane region" description="Helical" evidence="2">
    <location>
        <begin position="696"/>
        <end position="716"/>
    </location>
</feature>
<evidence type="ECO:0000313" key="3">
    <source>
        <dbReference type="EMBL" id="SPO36753.1"/>
    </source>
</evidence>
<keyword evidence="2" id="KW-0472">Membrane</keyword>
<dbReference type="EMBL" id="OOIP01000005">
    <property type="protein sequence ID" value="SPO36753.1"/>
    <property type="molecule type" value="Genomic_DNA"/>
</dbReference>
<accession>A0A5C3EWV6</accession>
<reference evidence="3 4" key="1">
    <citation type="submission" date="2018-03" db="EMBL/GenBank/DDBJ databases">
        <authorList>
            <person name="Guldener U."/>
        </authorList>
    </citation>
    <scope>NUCLEOTIDE SEQUENCE [LARGE SCALE GENOMIC DNA]</scope>
    <source>
        <strain evidence="3 4">DAOM196992</strain>
    </source>
</reference>
<keyword evidence="2" id="KW-1133">Transmembrane helix</keyword>
<feature type="compositionally biased region" description="Low complexity" evidence="1">
    <location>
        <begin position="176"/>
        <end position="194"/>
    </location>
</feature>
<feature type="transmembrane region" description="Helical" evidence="2">
    <location>
        <begin position="641"/>
        <end position="659"/>
    </location>
</feature>
<feature type="transmembrane region" description="Helical" evidence="2">
    <location>
        <begin position="579"/>
        <end position="606"/>
    </location>
</feature>
<feature type="region of interest" description="Disordered" evidence="1">
    <location>
        <begin position="401"/>
        <end position="447"/>
    </location>
</feature>
<feature type="compositionally biased region" description="Basic and acidic residues" evidence="1">
    <location>
        <begin position="34"/>
        <end position="49"/>
    </location>
</feature>
<feature type="transmembrane region" description="Helical" evidence="2">
    <location>
        <begin position="549"/>
        <end position="567"/>
    </location>
</feature>
<gene>
    <name evidence="3" type="ORF">PSFLO_02224</name>
</gene>
<dbReference type="AlphaFoldDB" id="A0A5C3EWV6"/>
<evidence type="ECO:0000313" key="4">
    <source>
        <dbReference type="Proteomes" id="UP000323386"/>
    </source>
</evidence>
<name>A0A5C3EWV6_9BASI</name>
<feature type="compositionally biased region" description="Basic and acidic residues" evidence="1">
    <location>
        <begin position="418"/>
        <end position="447"/>
    </location>
</feature>